<dbReference type="EMBL" id="FIZP01000005">
    <property type="protein sequence ID" value="CZE47964.1"/>
    <property type="molecule type" value="Genomic_DNA"/>
</dbReference>
<reference evidence="2 3" key="1">
    <citation type="submission" date="2016-02" db="EMBL/GenBank/DDBJ databases">
        <authorList>
            <consortium name="Pathogen Informatics"/>
        </authorList>
    </citation>
    <scope>NUCLEOTIDE SEQUENCE [LARGE SCALE GENOMIC DNA]</scope>
    <source>
        <strain evidence="2 3">RC20</strain>
    </source>
</reference>
<keyword evidence="1" id="KW-0472">Membrane</keyword>
<accession>A0A128EGF3</accession>
<sequence>MLMLSPFIITLLIVEGVVIFFGTIAFFFSFIIAKKYDENISTSYQYELSKQGYLVSTIISFILMVKIPLFLFFVWTMDSISSLVPGAMCAVGIVDATPEGIYMLVLKIFNLFLLSGWLLVNHEDGKTINSKFLKTKFKLFIPIYILLLAEFILEFSHFSGIRVDTAVLCCSDIFAASSIDKVAFWHTNGFILGLFYAFFILNFIWAYFKVDILLGMFSLSFMLISIYAIIRFFSPYIYELPTHKCPFCMLQADYGYVGYLIYALIFIGTIPGFFVFIMELLDVKIPNYWYRVSMVANSALVAVLSYYPMSYYIKHGVWL</sequence>
<feature type="transmembrane region" description="Helical" evidence="1">
    <location>
        <begin position="53"/>
        <end position="75"/>
    </location>
</feature>
<dbReference type="AlphaFoldDB" id="A0A128EGF3"/>
<dbReference type="Proteomes" id="UP000069632">
    <property type="component" value="Unassembled WGS sequence"/>
</dbReference>
<organism evidence="2 3">
    <name type="scientific">Campylobacter geochelonis</name>
    <dbReference type="NCBI Taxonomy" id="1780362"/>
    <lineage>
        <taxon>Bacteria</taxon>
        <taxon>Pseudomonadati</taxon>
        <taxon>Campylobacterota</taxon>
        <taxon>Epsilonproteobacteria</taxon>
        <taxon>Campylobacterales</taxon>
        <taxon>Campylobacteraceae</taxon>
        <taxon>Campylobacter</taxon>
    </lineage>
</organism>
<feature type="transmembrane region" description="Helical" evidence="1">
    <location>
        <begin position="141"/>
        <end position="163"/>
    </location>
</feature>
<feature type="transmembrane region" description="Helical" evidence="1">
    <location>
        <begin position="288"/>
        <end position="309"/>
    </location>
</feature>
<feature type="transmembrane region" description="Helical" evidence="1">
    <location>
        <begin position="101"/>
        <end position="120"/>
    </location>
</feature>
<protein>
    <submittedName>
        <fullName evidence="2">Uncharacterized protein</fullName>
    </submittedName>
</protein>
<evidence type="ECO:0000313" key="3">
    <source>
        <dbReference type="Proteomes" id="UP000069632"/>
    </source>
</evidence>
<dbReference type="RefSeq" id="WP_075495069.1">
    <property type="nucleotide sequence ID" value="NZ_CP053844.1"/>
</dbReference>
<keyword evidence="1" id="KW-1133">Transmembrane helix</keyword>
<feature type="transmembrane region" description="Helical" evidence="1">
    <location>
        <begin position="183"/>
        <end position="205"/>
    </location>
</feature>
<keyword evidence="3" id="KW-1185">Reference proteome</keyword>
<feature type="transmembrane region" description="Helical" evidence="1">
    <location>
        <begin position="212"/>
        <end position="234"/>
    </location>
</feature>
<evidence type="ECO:0000256" key="1">
    <source>
        <dbReference type="SAM" id="Phobius"/>
    </source>
</evidence>
<name>A0A128EGF3_9BACT</name>
<keyword evidence="1" id="KW-0812">Transmembrane</keyword>
<dbReference type="OrthoDB" id="9788139at2"/>
<evidence type="ECO:0000313" key="2">
    <source>
        <dbReference type="EMBL" id="CZE47964.1"/>
    </source>
</evidence>
<proteinExistence type="predicted"/>
<feature type="transmembrane region" description="Helical" evidence="1">
    <location>
        <begin position="6"/>
        <end position="32"/>
    </location>
</feature>
<feature type="transmembrane region" description="Helical" evidence="1">
    <location>
        <begin position="254"/>
        <end position="276"/>
    </location>
</feature>
<gene>
    <name evidence="2" type="ORF">ERS672216_01159</name>
</gene>